<protein>
    <submittedName>
        <fullName evidence="4">Uncharacterized protein LOC111099761</fullName>
    </submittedName>
</protein>
<keyword evidence="2" id="KW-0472">Membrane</keyword>
<keyword evidence="2" id="KW-1133">Transmembrane helix</keyword>
<accession>A0A8B8A614</accession>
<organism evidence="3 4">
    <name type="scientific">Crassostrea virginica</name>
    <name type="common">Eastern oyster</name>
    <dbReference type="NCBI Taxonomy" id="6565"/>
    <lineage>
        <taxon>Eukaryota</taxon>
        <taxon>Metazoa</taxon>
        <taxon>Spiralia</taxon>
        <taxon>Lophotrochozoa</taxon>
        <taxon>Mollusca</taxon>
        <taxon>Bivalvia</taxon>
        <taxon>Autobranchia</taxon>
        <taxon>Pteriomorphia</taxon>
        <taxon>Ostreida</taxon>
        <taxon>Ostreoidea</taxon>
        <taxon>Ostreidae</taxon>
        <taxon>Crassostrea</taxon>
    </lineage>
</organism>
<evidence type="ECO:0000256" key="2">
    <source>
        <dbReference type="SAM" id="Phobius"/>
    </source>
</evidence>
<evidence type="ECO:0000313" key="4">
    <source>
        <dbReference type="RefSeq" id="XP_022286901.1"/>
    </source>
</evidence>
<gene>
    <name evidence="4" type="primary">LOC111099761</name>
</gene>
<dbReference type="Proteomes" id="UP000694844">
    <property type="component" value="Chromosome 6"/>
</dbReference>
<name>A0A8B8A614_CRAVI</name>
<dbReference type="GeneID" id="111099761"/>
<keyword evidence="3" id="KW-1185">Reference proteome</keyword>
<feature type="region of interest" description="Disordered" evidence="1">
    <location>
        <begin position="147"/>
        <end position="178"/>
    </location>
</feature>
<feature type="transmembrane region" description="Helical" evidence="2">
    <location>
        <begin position="184"/>
        <end position="205"/>
    </location>
</feature>
<evidence type="ECO:0000256" key="1">
    <source>
        <dbReference type="SAM" id="MobiDB-lite"/>
    </source>
</evidence>
<feature type="region of interest" description="Disordered" evidence="1">
    <location>
        <begin position="210"/>
        <end position="229"/>
    </location>
</feature>
<dbReference type="AlphaFoldDB" id="A0A8B8A614"/>
<proteinExistence type="predicted"/>
<dbReference type="RefSeq" id="XP_022286901.1">
    <property type="nucleotide sequence ID" value="XM_022431193.1"/>
</dbReference>
<keyword evidence="2" id="KW-0812">Transmembrane</keyword>
<sequence>MISTIVLSILLISQGRNKITKAADSSSCALSKQTVQPVENCPRSAEEWRKAAAKKNCSAYAHHCDRPDQFVYHCVINPYINETLEVCAVKQNIVHGYCAEYSNIGTRIQRNGNASCQNCSKGGYASDEAFKYPECYDLVKKSADKIPPTANITPNSTDISNMGSSRKKETGDGNSDPVKTSPGVIIVSVLAVLVIVLVLVLGLLWRKRRKESKSRDNTDPEQNEMLSKE</sequence>
<evidence type="ECO:0000313" key="3">
    <source>
        <dbReference type="Proteomes" id="UP000694844"/>
    </source>
</evidence>
<reference evidence="4" key="1">
    <citation type="submission" date="2025-08" db="UniProtKB">
        <authorList>
            <consortium name="RefSeq"/>
        </authorList>
    </citation>
    <scope>IDENTIFICATION</scope>
    <source>
        <tissue evidence="4">Whole sample</tissue>
    </source>
</reference>
<dbReference type="KEGG" id="cvn:111099761"/>
<feature type="compositionally biased region" description="Polar residues" evidence="1">
    <location>
        <begin position="150"/>
        <end position="164"/>
    </location>
</feature>